<protein>
    <submittedName>
        <fullName evidence="1">Uncharacterized protein</fullName>
    </submittedName>
</protein>
<organism evidence="1 2">
    <name type="scientific">Periplaneta americana</name>
    <name type="common">American cockroach</name>
    <name type="synonym">Blatta americana</name>
    <dbReference type="NCBI Taxonomy" id="6978"/>
    <lineage>
        <taxon>Eukaryota</taxon>
        <taxon>Metazoa</taxon>
        <taxon>Ecdysozoa</taxon>
        <taxon>Arthropoda</taxon>
        <taxon>Hexapoda</taxon>
        <taxon>Insecta</taxon>
        <taxon>Pterygota</taxon>
        <taxon>Neoptera</taxon>
        <taxon>Polyneoptera</taxon>
        <taxon>Dictyoptera</taxon>
        <taxon>Blattodea</taxon>
        <taxon>Blattoidea</taxon>
        <taxon>Blattidae</taxon>
        <taxon>Blattinae</taxon>
        <taxon>Periplaneta</taxon>
    </lineage>
</organism>
<keyword evidence="2" id="KW-1185">Reference proteome</keyword>
<accession>A0ABQ8T1L6</accession>
<evidence type="ECO:0000313" key="1">
    <source>
        <dbReference type="EMBL" id="KAJ4440353.1"/>
    </source>
</evidence>
<comment type="caution">
    <text evidence="1">The sequence shown here is derived from an EMBL/GenBank/DDBJ whole genome shotgun (WGS) entry which is preliminary data.</text>
</comment>
<dbReference type="Proteomes" id="UP001148838">
    <property type="component" value="Unassembled WGS sequence"/>
</dbReference>
<proteinExistence type="predicted"/>
<sequence>MVGLCEDGNEPPGSLKVSAGRYYLYREIRYVTREELRQVNRIFFFEYVKSVRISEVTIFNIIFEVDGIRELQNRAYNRFRFDRSENIRQGQAFDRMSEFQSVNPYVLQARQNTRLEMNNDRENETNSARKVENPYDNVVLHRVLDVKTGCECSDTRD</sequence>
<reference evidence="1 2" key="1">
    <citation type="journal article" date="2022" name="Allergy">
        <title>Genome assembly and annotation of Periplaneta americana reveal a comprehensive cockroach allergen profile.</title>
        <authorList>
            <person name="Wang L."/>
            <person name="Xiong Q."/>
            <person name="Saelim N."/>
            <person name="Wang L."/>
            <person name="Nong W."/>
            <person name="Wan A.T."/>
            <person name="Shi M."/>
            <person name="Liu X."/>
            <person name="Cao Q."/>
            <person name="Hui J.H.L."/>
            <person name="Sookrung N."/>
            <person name="Leung T.F."/>
            <person name="Tungtrongchitr A."/>
            <person name="Tsui S.K.W."/>
        </authorList>
    </citation>
    <scope>NUCLEOTIDE SEQUENCE [LARGE SCALE GENOMIC DNA]</scope>
    <source>
        <strain evidence="1">PWHHKU_190912</strain>
    </source>
</reference>
<name>A0ABQ8T1L6_PERAM</name>
<gene>
    <name evidence="1" type="ORF">ANN_08492</name>
</gene>
<evidence type="ECO:0000313" key="2">
    <source>
        <dbReference type="Proteomes" id="UP001148838"/>
    </source>
</evidence>
<dbReference type="EMBL" id="JAJSOF020000017">
    <property type="protein sequence ID" value="KAJ4440353.1"/>
    <property type="molecule type" value="Genomic_DNA"/>
</dbReference>